<dbReference type="RefSeq" id="WP_290299926.1">
    <property type="nucleotide sequence ID" value="NZ_JAUFQR010000001.1"/>
</dbReference>
<name>A0ABV7Y0E9_9FLAO</name>
<feature type="transmembrane region" description="Helical" evidence="1">
    <location>
        <begin position="6"/>
        <end position="29"/>
    </location>
</feature>
<evidence type="ECO:0000313" key="2">
    <source>
        <dbReference type="EMBL" id="MFC3758217.1"/>
    </source>
</evidence>
<keyword evidence="1" id="KW-0812">Transmembrane</keyword>
<accession>A0ABV7Y0E9</accession>
<dbReference type="EMBL" id="JBHRYO010000002">
    <property type="protein sequence ID" value="MFC3758217.1"/>
    <property type="molecule type" value="Genomic_DNA"/>
</dbReference>
<protein>
    <recommendedName>
        <fullName evidence="4">DUF2931 family protein</fullName>
    </recommendedName>
</protein>
<gene>
    <name evidence="2" type="ORF">ACFONJ_19745</name>
</gene>
<evidence type="ECO:0008006" key="4">
    <source>
        <dbReference type="Google" id="ProtNLM"/>
    </source>
</evidence>
<evidence type="ECO:0000256" key="1">
    <source>
        <dbReference type="SAM" id="Phobius"/>
    </source>
</evidence>
<comment type="caution">
    <text evidence="2">The sequence shown here is derived from an EMBL/GenBank/DDBJ whole genome shotgun (WGS) entry which is preliminary data.</text>
</comment>
<keyword evidence="1" id="KW-1133">Transmembrane helix</keyword>
<keyword evidence="3" id="KW-1185">Reference proteome</keyword>
<reference evidence="3" key="1">
    <citation type="journal article" date="2019" name="Int. J. Syst. Evol. Microbiol.">
        <title>The Global Catalogue of Microorganisms (GCM) 10K type strain sequencing project: providing services to taxonomists for standard genome sequencing and annotation.</title>
        <authorList>
            <consortium name="The Broad Institute Genomics Platform"/>
            <consortium name="The Broad Institute Genome Sequencing Center for Infectious Disease"/>
            <person name="Wu L."/>
            <person name="Ma J."/>
        </authorList>
    </citation>
    <scope>NUCLEOTIDE SEQUENCE [LARGE SCALE GENOMIC DNA]</scope>
    <source>
        <strain evidence="3">CECT 7798</strain>
    </source>
</reference>
<dbReference type="Proteomes" id="UP001595735">
    <property type="component" value="Unassembled WGS sequence"/>
</dbReference>
<evidence type="ECO:0000313" key="3">
    <source>
        <dbReference type="Proteomes" id="UP001595735"/>
    </source>
</evidence>
<sequence length="336" mass="38369">MKKTVIDYLNFCLAGVFILLVILYGITLVKKKEFDKLSWSAKIISVEPNSKDEKSGMLKILDGVFINTFNQSENRLEHDSPQLIVSKKGSDSAYFWTQDDLLPDSLSIKYYSVEEKKFYQLNTKLPLEKMKSSLKNKTLGANLRVEIQSKGKISLKIEQSGSKSVESAVIGNFQAKEFPGTLKMLVYRKYSGDEYNDFPSLKGVSEYSDLLTQKYSWIAKIETENAEKISEISAYAFDDKPMKTDDETFEEVKPRNLPNRFLIDWGNTQRYGSNYSFDSQEILDAFKELNQIKGNEPMVITFKLFKNAFPKAELSKAGKAIPLKDVYPDLPTKYAN</sequence>
<proteinExistence type="predicted"/>
<keyword evidence="1" id="KW-0472">Membrane</keyword>
<organism evidence="2 3">
    <name type="scientific">Chryseobacterium tructae</name>
    <dbReference type="NCBI Taxonomy" id="1037380"/>
    <lineage>
        <taxon>Bacteria</taxon>
        <taxon>Pseudomonadati</taxon>
        <taxon>Bacteroidota</taxon>
        <taxon>Flavobacteriia</taxon>
        <taxon>Flavobacteriales</taxon>
        <taxon>Weeksellaceae</taxon>
        <taxon>Chryseobacterium group</taxon>
        <taxon>Chryseobacterium</taxon>
    </lineage>
</organism>